<evidence type="ECO:0000313" key="1">
    <source>
        <dbReference type="EMBL" id="KAI5648142.1"/>
    </source>
</evidence>
<evidence type="ECO:0000313" key="2">
    <source>
        <dbReference type="Proteomes" id="UP001060085"/>
    </source>
</evidence>
<sequence>MILVLSDRTSRVHGHTVTASSKGTKGLHSTSDLPATPTPLAPGFHHGTSAPGSSTQPPAVPFRSQLPFQPFLSYTPVLYEAYESAHPEPSQPPDTVHDPYLHTHTIRPRIPYRSAAQEPILEFNDQPGQIGVEFFYQMVGAALHDSSCSTHGYSHANFGVSSSEPYIGRPVDKGCEGDRGFEGDRRLGKEHDRVQALHIEGEADEGGDDDQDESEDARDEEQPMPVAPVAHASGSDGRPHHRKGKGLTGSFMSMMSKISRSRNKKFDVARETGPADGGPVDPELIPSYGGHVAGLIWHGQDHGSLKCRSRYMALTGWDLTDA</sequence>
<keyword evidence="2" id="KW-1185">Reference proteome</keyword>
<dbReference type="EMBL" id="CM044708">
    <property type="protein sequence ID" value="KAI5648142.1"/>
    <property type="molecule type" value="Genomic_DNA"/>
</dbReference>
<protein>
    <submittedName>
        <fullName evidence="1">Uncharacterized protein</fullName>
    </submittedName>
</protein>
<reference evidence="2" key="1">
    <citation type="journal article" date="2023" name="Nat. Plants">
        <title>Single-cell RNA sequencing provides a high-resolution roadmap for understanding the multicellular compartmentation of specialized metabolism.</title>
        <authorList>
            <person name="Sun S."/>
            <person name="Shen X."/>
            <person name="Li Y."/>
            <person name="Li Y."/>
            <person name="Wang S."/>
            <person name="Li R."/>
            <person name="Zhang H."/>
            <person name="Shen G."/>
            <person name="Guo B."/>
            <person name="Wei J."/>
            <person name="Xu J."/>
            <person name="St-Pierre B."/>
            <person name="Chen S."/>
            <person name="Sun C."/>
        </authorList>
    </citation>
    <scope>NUCLEOTIDE SEQUENCE [LARGE SCALE GENOMIC DNA]</scope>
</reference>
<proteinExistence type="predicted"/>
<organism evidence="1 2">
    <name type="scientific">Catharanthus roseus</name>
    <name type="common">Madagascar periwinkle</name>
    <name type="synonym">Vinca rosea</name>
    <dbReference type="NCBI Taxonomy" id="4058"/>
    <lineage>
        <taxon>Eukaryota</taxon>
        <taxon>Viridiplantae</taxon>
        <taxon>Streptophyta</taxon>
        <taxon>Embryophyta</taxon>
        <taxon>Tracheophyta</taxon>
        <taxon>Spermatophyta</taxon>
        <taxon>Magnoliopsida</taxon>
        <taxon>eudicotyledons</taxon>
        <taxon>Gunneridae</taxon>
        <taxon>Pentapetalae</taxon>
        <taxon>asterids</taxon>
        <taxon>lamiids</taxon>
        <taxon>Gentianales</taxon>
        <taxon>Apocynaceae</taxon>
        <taxon>Rauvolfioideae</taxon>
        <taxon>Vinceae</taxon>
        <taxon>Catharanthinae</taxon>
        <taxon>Catharanthus</taxon>
    </lineage>
</organism>
<dbReference type="Proteomes" id="UP001060085">
    <property type="component" value="Linkage Group LG08"/>
</dbReference>
<comment type="caution">
    <text evidence="1">The sequence shown here is derived from an EMBL/GenBank/DDBJ whole genome shotgun (WGS) entry which is preliminary data.</text>
</comment>
<name>A0ACB9ZKD7_CATRO</name>
<gene>
    <name evidence="1" type="ORF">M9H77_34147</name>
</gene>
<accession>A0ACB9ZKD7</accession>